<evidence type="ECO:0000256" key="2">
    <source>
        <dbReference type="SAM" id="Phobius"/>
    </source>
</evidence>
<evidence type="ECO:0000313" key="5">
    <source>
        <dbReference type="Proteomes" id="UP001497453"/>
    </source>
</evidence>
<keyword evidence="2" id="KW-0812">Transmembrane</keyword>
<dbReference type="Pfam" id="PF20153">
    <property type="entry name" value="DUF6535"/>
    <property type="match status" value="1"/>
</dbReference>
<proteinExistence type="predicted"/>
<dbReference type="InterPro" id="IPR045338">
    <property type="entry name" value="DUF6535"/>
</dbReference>
<keyword evidence="2" id="KW-0472">Membrane</keyword>
<protein>
    <recommendedName>
        <fullName evidence="3">DUF6535 domain-containing protein</fullName>
    </recommendedName>
</protein>
<dbReference type="EMBL" id="OZ037952">
    <property type="protein sequence ID" value="CAL1717050.1"/>
    <property type="molecule type" value="Genomic_DNA"/>
</dbReference>
<evidence type="ECO:0000259" key="3">
    <source>
        <dbReference type="Pfam" id="PF20153"/>
    </source>
</evidence>
<feature type="compositionally biased region" description="Low complexity" evidence="1">
    <location>
        <begin position="19"/>
        <end position="30"/>
    </location>
</feature>
<feature type="transmembrane region" description="Helical" evidence="2">
    <location>
        <begin position="256"/>
        <end position="278"/>
    </location>
</feature>
<reference evidence="5" key="1">
    <citation type="submission" date="2024-04" db="EMBL/GenBank/DDBJ databases">
        <authorList>
            <person name="Shaw F."/>
            <person name="Minotto A."/>
        </authorList>
    </citation>
    <scope>NUCLEOTIDE SEQUENCE [LARGE SCALE GENOMIC DNA]</scope>
</reference>
<feature type="region of interest" description="Disordered" evidence="1">
    <location>
        <begin position="17"/>
        <end position="65"/>
    </location>
</feature>
<feature type="domain" description="DUF6535" evidence="3">
    <location>
        <begin position="68"/>
        <end position="248"/>
    </location>
</feature>
<feature type="transmembrane region" description="Helical" evidence="2">
    <location>
        <begin position="90"/>
        <end position="109"/>
    </location>
</feature>
<keyword evidence="5" id="KW-1185">Reference proteome</keyword>
<sequence length="685" mass="77492">MCSPFTQSEPCLHRQKSATTIYSSSTSQHSHTTRRPESDTSSHFHSLIGGGSDNETGVSKEPTMPERWSACSRALKQYDESMIKNWKEDIDTVLVFAGLFSAVLTAFIVELYRQLQYDPAEATALLLQQISTQVSLLGTDAIQNFTVQTYAGPDAVFTPDADYVTINTTWFAALVFSLLSALIGLVAKQWLRAYITTLSSSPRENVRLRQYRHDGLVKWRLAEIVGALPILLEIALVLFLYGLLELLAKLNSTISGVISAFVAMTFLFYLSTAVIPAFSSSSPFKSPQSWAISVCIWKVLRLFKRLKPKWSAGDILGASMDDDSIGPLPGSWRDREVESVRLRADRLDRRALARTYQSSLDEDFLDLVTPCINDLKSEDATTLIFEIIARRGECTVPTLLDSVRTSPSTLILNKFILRAGERGSDRLVRMFLDVLPRMMHDAERSKITVLDILHVLRKLITEAERAVCKNATHRKVLDTLALLIDERGTYHIQRASLRLLWEMSHFGCNMDYCPDGIGNVILTARDALSRNDHDTFVRASNVLLLRLPSLEGHDSWHGREWLDSWIRDLERYFRTRNLLGLRYDVHDINTQWCSGLVAISTKERELLREGLILALEEGAMRGLVDCDFEEGDALNHLRVTYLTVERFSFGFPVFRSHSMASHYVEDKGVTEVQMEEAKQEYGEED</sequence>
<feature type="transmembrane region" description="Helical" evidence="2">
    <location>
        <begin position="221"/>
        <end position="244"/>
    </location>
</feature>
<name>A0ABP1EAK8_9APHY</name>
<dbReference type="Proteomes" id="UP001497453">
    <property type="component" value="Chromosome 9"/>
</dbReference>
<evidence type="ECO:0000256" key="1">
    <source>
        <dbReference type="SAM" id="MobiDB-lite"/>
    </source>
</evidence>
<keyword evidence="2" id="KW-1133">Transmembrane helix</keyword>
<feature type="transmembrane region" description="Helical" evidence="2">
    <location>
        <begin position="169"/>
        <end position="187"/>
    </location>
</feature>
<evidence type="ECO:0000313" key="4">
    <source>
        <dbReference type="EMBL" id="CAL1717050.1"/>
    </source>
</evidence>
<organism evidence="4 5">
    <name type="scientific">Somion occarium</name>
    <dbReference type="NCBI Taxonomy" id="3059160"/>
    <lineage>
        <taxon>Eukaryota</taxon>
        <taxon>Fungi</taxon>
        <taxon>Dikarya</taxon>
        <taxon>Basidiomycota</taxon>
        <taxon>Agaricomycotina</taxon>
        <taxon>Agaricomycetes</taxon>
        <taxon>Polyporales</taxon>
        <taxon>Cerrenaceae</taxon>
        <taxon>Somion</taxon>
    </lineage>
</organism>
<gene>
    <name evidence="4" type="ORF">GFSPODELE1_LOCUS11026</name>
</gene>
<accession>A0ABP1EAK8</accession>